<evidence type="ECO:0000256" key="1">
    <source>
        <dbReference type="ARBA" id="ARBA00022729"/>
    </source>
</evidence>
<feature type="binding site" evidence="3">
    <location>
        <position position="205"/>
    </location>
    <ligand>
        <name>substrate</name>
    </ligand>
</feature>
<feature type="binding site" evidence="3">
    <location>
        <position position="179"/>
    </location>
    <ligand>
        <name>substrate</name>
    </ligand>
</feature>
<keyword evidence="3" id="KW-0479">Metal-binding</keyword>
<evidence type="ECO:0000313" key="5">
    <source>
        <dbReference type="Proteomes" id="UP000434582"/>
    </source>
</evidence>
<dbReference type="Gene3D" id="3.40.190.10">
    <property type="entry name" value="Periplasmic binding protein-like II"/>
    <property type="match status" value="1"/>
</dbReference>
<dbReference type="InterPro" id="IPR038404">
    <property type="entry name" value="TRAP_DctP_sf"/>
</dbReference>
<dbReference type="Gene3D" id="3.40.190.170">
    <property type="entry name" value="Bacterial extracellular solute-binding protein, family 7"/>
    <property type="match status" value="1"/>
</dbReference>
<dbReference type="Pfam" id="PF03480">
    <property type="entry name" value="DctP"/>
    <property type="match status" value="1"/>
</dbReference>
<evidence type="ECO:0000256" key="2">
    <source>
        <dbReference type="PIRSR" id="PIRSR039026-1"/>
    </source>
</evidence>
<dbReference type="AlphaFoldDB" id="A0A7X2D2A8"/>
<dbReference type="EMBL" id="WIVE01000013">
    <property type="protein sequence ID" value="MQX36099.1"/>
    <property type="molecule type" value="Genomic_DNA"/>
</dbReference>
<dbReference type="InterPro" id="IPR026289">
    <property type="entry name" value="SBP_TakP-like"/>
</dbReference>
<feature type="binding site" evidence="2">
    <location>
        <position position="142"/>
    </location>
    <ligand>
        <name>substrate</name>
    </ligand>
</feature>
<comment type="caution">
    <text evidence="4">The sequence shown here is derived from an EMBL/GenBank/DDBJ whole genome shotgun (WGS) entry which is preliminary data.</text>
</comment>
<sequence>MQSIFPKSLPLLGKPGWDVADRIRLITNGSVDFEVQNPGELVSTGEVWDAVSTGAVEASWYSIGFAEGVIPSAPLFTTFPFGPDIREYSAWWYNGGGKELWAEITAPHGVTTIHCGVLVPEASGWFREPIESVEDFQGIKMRFFGLGASVMGKLGVEAQSMGVADTVTALNTGAIEAAEFGFPVLDELLGLYEHADHYYFPGWHQQTSFLSLIINTDVWEGFSESEQAAIEDVCAASMMRTTAEGEAVQLAPLAKMQAENDVQVHRWSDEMLDAFRGAWAEVVEEKSAEDADFKRAWESISAFRASYDEWESLGYLK</sequence>
<proteinExistence type="predicted"/>
<dbReference type="PANTHER" id="PTHR33376:SF5">
    <property type="entry name" value="EXTRACYTOPLASMIC SOLUTE RECEPTOR PROTEIN"/>
    <property type="match status" value="1"/>
</dbReference>
<dbReference type="GO" id="GO:0055085">
    <property type="term" value="P:transmembrane transport"/>
    <property type="evidence" value="ECO:0007669"/>
    <property type="project" value="InterPro"/>
</dbReference>
<gene>
    <name evidence="4" type="ORF">GHC57_06165</name>
</gene>
<dbReference type="Proteomes" id="UP000434582">
    <property type="component" value="Unassembled WGS sequence"/>
</dbReference>
<dbReference type="GO" id="GO:0046872">
    <property type="term" value="F:metal ion binding"/>
    <property type="evidence" value="ECO:0007669"/>
    <property type="project" value="UniProtKB-KW"/>
</dbReference>
<feature type="binding site" evidence="3">
    <location>
        <position position="180"/>
    </location>
    <ligand>
        <name>Na(+)</name>
        <dbReference type="ChEBI" id="CHEBI:29101"/>
    </ligand>
</feature>
<keyword evidence="1" id="KW-0732">Signal</keyword>
<dbReference type="PANTHER" id="PTHR33376">
    <property type="match status" value="1"/>
</dbReference>
<reference evidence="4 5" key="1">
    <citation type="submission" date="2019-10" db="EMBL/GenBank/DDBJ databases">
        <title>Draft whole-genome sequence of the purple nonsulfur photosynthetic bacterium Roseospira navarrensis DSM 15114.</title>
        <authorList>
            <person name="Kyndt J.A."/>
            <person name="Meyer T.E."/>
        </authorList>
    </citation>
    <scope>NUCLEOTIDE SEQUENCE [LARGE SCALE GENOMIC DNA]</scope>
    <source>
        <strain evidence="4 5">DSM 15114</strain>
    </source>
</reference>
<feature type="binding site" evidence="2">
    <location>
        <position position="121"/>
    </location>
    <ligand>
        <name>substrate</name>
    </ligand>
</feature>
<keyword evidence="5" id="KW-1185">Reference proteome</keyword>
<evidence type="ECO:0000256" key="3">
    <source>
        <dbReference type="PIRSR" id="PIRSR039026-2"/>
    </source>
</evidence>
<dbReference type="PIRSF" id="PIRSF039026">
    <property type="entry name" value="SiaP"/>
    <property type="match status" value="1"/>
</dbReference>
<dbReference type="InterPro" id="IPR018389">
    <property type="entry name" value="DctP_fam"/>
</dbReference>
<dbReference type="CDD" id="cd13604">
    <property type="entry name" value="PBP2_TRAP_ketoacid_lactate_like"/>
    <property type="match status" value="1"/>
</dbReference>
<accession>A0A7X2D2A8</accession>
<dbReference type="GO" id="GO:0031317">
    <property type="term" value="C:tripartite ATP-independent periplasmic transporter complex"/>
    <property type="evidence" value="ECO:0007669"/>
    <property type="project" value="InterPro"/>
</dbReference>
<organism evidence="4 5">
    <name type="scientific">Roseospira navarrensis</name>
    <dbReference type="NCBI Taxonomy" id="140058"/>
    <lineage>
        <taxon>Bacteria</taxon>
        <taxon>Pseudomonadati</taxon>
        <taxon>Pseudomonadota</taxon>
        <taxon>Alphaproteobacteria</taxon>
        <taxon>Rhodospirillales</taxon>
        <taxon>Rhodospirillaceae</taxon>
        <taxon>Roseospira</taxon>
    </lineage>
</organism>
<dbReference type="OrthoDB" id="9780733at2"/>
<evidence type="ECO:0000313" key="4">
    <source>
        <dbReference type="EMBL" id="MQX36099.1"/>
    </source>
</evidence>
<protein>
    <submittedName>
        <fullName evidence="4">C4-dicarboxylate ABC transporter</fullName>
    </submittedName>
</protein>
<name>A0A7X2D2A8_9PROT</name>